<evidence type="ECO:0000313" key="3">
    <source>
        <dbReference type="Proteomes" id="UP000193427"/>
    </source>
</evidence>
<evidence type="ECO:0000313" key="2">
    <source>
        <dbReference type="EMBL" id="ARN22393.1"/>
    </source>
</evidence>
<accession>A0A1W6LDT9</accession>
<proteinExistence type="predicted"/>
<dbReference type="GO" id="GO:0000160">
    <property type="term" value="P:phosphorelay signal transduction system"/>
    <property type="evidence" value="ECO:0007669"/>
    <property type="project" value="InterPro"/>
</dbReference>
<name>A0A1W6LDT9_9BURK</name>
<organism evidence="2 3">
    <name type="scientific">Piscinibacter gummiphilus</name>
    <dbReference type="NCBI Taxonomy" id="946333"/>
    <lineage>
        <taxon>Bacteria</taxon>
        <taxon>Pseudomonadati</taxon>
        <taxon>Pseudomonadota</taxon>
        <taxon>Betaproteobacteria</taxon>
        <taxon>Burkholderiales</taxon>
        <taxon>Sphaerotilaceae</taxon>
        <taxon>Piscinibacter</taxon>
    </lineage>
</organism>
<keyword evidence="1" id="KW-0597">Phosphoprotein</keyword>
<dbReference type="SMART" id="SM00448">
    <property type="entry name" value="REC"/>
    <property type="match status" value="1"/>
</dbReference>
<dbReference type="InterPro" id="IPR001789">
    <property type="entry name" value="Sig_transdc_resp-reg_receiver"/>
</dbReference>
<dbReference type="Gene3D" id="3.40.50.2300">
    <property type="match status" value="1"/>
</dbReference>
<dbReference type="KEGG" id="rgu:A4W93_22165"/>
<dbReference type="Proteomes" id="UP000193427">
    <property type="component" value="Chromosome"/>
</dbReference>
<gene>
    <name evidence="2" type="ORF">A4W93_22165</name>
</gene>
<dbReference type="EMBL" id="CP015118">
    <property type="protein sequence ID" value="ARN22393.1"/>
    <property type="molecule type" value="Genomic_DNA"/>
</dbReference>
<dbReference type="InterPro" id="IPR050595">
    <property type="entry name" value="Bact_response_regulator"/>
</dbReference>
<keyword evidence="3" id="KW-1185">Reference proteome</keyword>
<dbReference type="InterPro" id="IPR011006">
    <property type="entry name" value="CheY-like_superfamily"/>
</dbReference>
<reference evidence="2 3" key="1">
    <citation type="submission" date="2016-04" db="EMBL/GenBank/DDBJ databases">
        <title>Complete genome sequence of natural rubber-degrading, novel Gram-negative bacterium, Rhizobacter gummiphilus strain NS21.</title>
        <authorList>
            <person name="Tabata M."/>
            <person name="Kasai D."/>
            <person name="Fukuda M."/>
        </authorList>
    </citation>
    <scope>NUCLEOTIDE SEQUENCE [LARGE SCALE GENOMIC DNA]</scope>
    <source>
        <strain evidence="2 3">NS21</strain>
    </source>
</reference>
<dbReference type="RefSeq" id="WP_085752691.1">
    <property type="nucleotide sequence ID" value="NZ_BSPR01000020.1"/>
</dbReference>
<dbReference type="PANTHER" id="PTHR44591:SF3">
    <property type="entry name" value="RESPONSE REGULATORY DOMAIN-CONTAINING PROTEIN"/>
    <property type="match status" value="1"/>
</dbReference>
<dbReference type="STRING" id="946333.A4W93_22165"/>
<protein>
    <submittedName>
        <fullName evidence="2">Uncharacterized protein</fullName>
    </submittedName>
</protein>
<dbReference type="Pfam" id="PF00072">
    <property type="entry name" value="Response_reg"/>
    <property type="match status" value="1"/>
</dbReference>
<dbReference type="PANTHER" id="PTHR44591">
    <property type="entry name" value="STRESS RESPONSE REGULATOR PROTEIN 1"/>
    <property type="match status" value="1"/>
</dbReference>
<sequence length="146" mass="15744">MKLVLMVEDEYGNAEVLQMLLEAEGYRVAAAANGKAALDLLSGEKPAAIVTDFMMPHMTGAELGVAVRADPALADIPIVIMSASAESLVQDVFKDYDAFVQKPFVAAGLLRLLAHLVEKGRVAGKRDPEIERSMRQLLRGVKLPPT</sequence>
<dbReference type="AlphaFoldDB" id="A0A1W6LDT9"/>
<dbReference type="PROSITE" id="PS50110">
    <property type="entry name" value="RESPONSE_REGULATORY"/>
    <property type="match status" value="1"/>
</dbReference>
<dbReference type="OrthoDB" id="9800897at2"/>
<evidence type="ECO:0000256" key="1">
    <source>
        <dbReference type="ARBA" id="ARBA00022553"/>
    </source>
</evidence>
<dbReference type="SUPFAM" id="SSF52172">
    <property type="entry name" value="CheY-like"/>
    <property type="match status" value="1"/>
</dbReference>